<evidence type="ECO:0000256" key="1">
    <source>
        <dbReference type="SAM" id="Coils"/>
    </source>
</evidence>
<feature type="compositionally biased region" description="Low complexity" evidence="2">
    <location>
        <begin position="223"/>
        <end position="232"/>
    </location>
</feature>
<feature type="region of interest" description="Disordered" evidence="2">
    <location>
        <begin position="65"/>
        <end position="87"/>
    </location>
</feature>
<accession>A0AAV9JNW8</accession>
<reference evidence="3 4" key="1">
    <citation type="submission" date="2021-11" db="EMBL/GenBank/DDBJ databases">
        <title>Black yeast isolated from Biological Soil Crust.</title>
        <authorList>
            <person name="Kurbessoian T."/>
        </authorList>
    </citation>
    <scope>NUCLEOTIDE SEQUENCE [LARGE SCALE GENOMIC DNA]</scope>
    <source>
        <strain evidence="3 4">CCFEE 5522</strain>
    </source>
</reference>
<feature type="region of interest" description="Disordered" evidence="2">
    <location>
        <begin position="640"/>
        <end position="699"/>
    </location>
</feature>
<evidence type="ECO:0000313" key="4">
    <source>
        <dbReference type="Proteomes" id="UP001324427"/>
    </source>
</evidence>
<dbReference type="Gene3D" id="1.20.5.170">
    <property type="match status" value="1"/>
</dbReference>
<keyword evidence="1" id="KW-0175">Coiled coil</keyword>
<protein>
    <submittedName>
        <fullName evidence="3">Uncharacterized protein</fullName>
    </submittedName>
</protein>
<dbReference type="AlphaFoldDB" id="A0AAV9JNW8"/>
<feature type="coiled-coil region" evidence="1">
    <location>
        <begin position="118"/>
        <end position="145"/>
    </location>
</feature>
<evidence type="ECO:0000256" key="2">
    <source>
        <dbReference type="SAM" id="MobiDB-lite"/>
    </source>
</evidence>
<keyword evidence="4" id="KW-1185">Reference proteome</keyword>
<dbReference type="EMBL" id="JAVFHQ010000012">
    <property type="protein sequence ID" value="KAK4547090.1"/>
    <property type="molecule type" value="Genomic_DNA"/>
</dbReference>
<evidence type="ECO:0000313" key="3">
    <source>
        <dbReference type="EMBL" id="KAK4547090.1"/>
    </source>
</evidence>
<sequence length="699" mass="78991">MDDLTFQCELHQLKQQVEDMAMRHAQTPLPSPQPSLSPRHTFLEQMRDLKAHLAGLDRKYTDMRDTQTRAARTPSHQSQQAARTPQIQQASMLPPYNRFALPSPPLFWQLFTSLRTDVQGLDGRVAGLEQTVSDLEDRVDGMDALRFTPSSSVASYDEAAQLAFTHSMPAPPLTDETYREAPSNVQPQHLGTPALPAVYYTSERTVPPPTHTRLPGTSELAVSSSQQYSQSQEENDRYKTSMLKSKAEFAGATIKMLHRYNDTIENQSSQLDKENAQLARTIVHLNAKLHGLDLKRTHVFHHGPPEMFEPGRYAYQGGAFSPNDFCSANSVAQASNPFSAEQQGSMPQNAAQRPSCHVSLEGAAFRDQEISRLDELLRNAQEDLLASEQRVRAHVDQHRCREEEICDELASSSRKDEQLKQLISVLQKKDEEMERLRDDRHQFGRASAGYQHELARAEKQMNEMQRSLRELQTSDAETDRMLCARSKEVRELQRFCDQKDDIVRKQEEVIARGAALLSERDDEIESLGRRLKGIEDDRQHEMRQQARLAKLVEERDAELSNMKNGIAQACAISQRSPRAWNGELKSPDEQLALVKARLENCAHIAGVPGPAEFDLIEHANLDGSCEARCVLRSDPTQTFKFWDEPRPNSNPGPEAQSWPPRPILSNRRLPHEARRASAWGQGEQTPPRPEFGKPSPMGK</sequence>
<dbReference type="Proteomes" id="UP001324427">
    <property type="component" value="Unassembled WGS sequence"/>
</dbReference>
<gene>
    <name evidence="3" type="ORF">LTR36_001311</name>
</gene>
<name>A0AAV9JNW8_9PEZI</name>
<feature type="coiled-coil region" evidence="1">
    <location>
        <begin position="370"/>
        <end position="477"/>
    </location>
</feature>
<proteinExistence type="predicted"/>
<comment type="caution">
    <text evidence="3">The sequence shown here is derived from an EMBL/GenBank/DDBJ whole genome shotgun (WGS) entry which is preliminary data.</text>
</comment>
<feature type="region of interest" description="Disordered" evidence="2">
    <location>
        <begin position="203"/>
        <end position="237"/>
    </location>
</feature>
<organism evidence="3 4">
    <name type="scientific">Oleoguttula mirabilis</name>
    <dbReference type="NCBI Taxonomy" id="1507867"/>
    <lineage>
        <taxon>Eukaryota</taxon>
        <taxon>Fungi</taxon>
        <taxon>Dikarya</taxon>
        <taxon>Ascomycota</taxon>
        <taxon>Pezizomycotina</taxon>
        <taxon>Dothideomycetes</taxon>
        <taxon>Dothideomycetidae</taxon>
        <taxon>Mycosphaerellales</taxon>
        <taxon>Teratosphaeriaceae</taxon>
        <taxon>Oleoguttula</taxon>
    </lineage>
</organism>
<feature type="compositionally biased region" description="Polar residues" evidence="2">
    <location>
        <begin position="68"/>
        <end position="87"/>
    </location>
</feature>